<dbReference type="Proteomes" id="UP000007523">
    <property type="component" value="Chromosome"/>
</dbReference>
<dbReference type="HOGENOM" id="CLU_148073_0_0_9"/>
<accession>H6NNH0</accession>
<dbReference type="KEGG" id="pmq:PM3016_5879"/>
<dbReference type="PANTHER" id="PTHR38460:SF1">
    <property type="entry name" value="TAUTOMERASE YOLI-RELATED"/>
    <property type="match status" value="1"/>
</dbReference>
<name>H6NNH0_9BACL</name>
<dbReference type="AlphaFoldDB" id="H6NNH0"/>
<keyword evidence="2" id="KW-1185">Reference proteome</keyword>
<dbReference type="InterPro" id="IPR014347">
    <property type="entry name" value="Tautomerase/MIF_sf"/>
</dbReference>
<reference evidence="1 2" key="1">
    <citation type="journal article" date="2012" name="J. Bacteriol.">
        <title>Complete Genome Sequence of Paenibacillus mucilaginosus 3016, a Bacterium Functional as Microbial Fertilizer.</title>
        <authorList>
            <person name="Ma M."/>
            <person name="Wang Z."/>
            <person name="Li L."/>
            <person name="Jiang X."/>
            <person name="Guan D."/>
            <person name="Cao F."/>
            <person name="Chen H."/>
            <person name="Wang X."/>
            <person name="Shen D."/>
            <person name="Du B."/>
            <person name="Li J."/>
        </authorList>
    </citation>
    <scope>NUCLEOTIDE SEQUENCE [LARGE SCALE GENOMIC DNA]</scope>
    <source>
        <strain evidence="1 2">3016</strain>
    </source>
</reference>
<dbReference type="EMBL" id="CP003235">
    <property type="protein sequence ID" value="AFC32549.1"/>
    <property type="molecule type" value="Genomic_DNA"/>
</dbReference>
<sequence>MPFVRIDLRRGRTEEELQAVSRAVHRALTETAGVPEDDYFQVITQHEAGEFRYDPGYLGISRTDSLIFIAITMGRGRGAETKRALYARTAQLLEESAGVRPEDVMIIVTENTLEDWSFGQGIAQHARGDRTGGEAR</sequence>
<evidence type="ECO:0000313" key="1">
    <source>
        <dbReference type="EMBL" id="AFC32549.1"/>
    </source>
</evidence>
<dbReference type="PANTHER" id="PTHR38460">
    <property type="entry name" value="TAUTOMERASE YOLI-RELATED"/>
    <property type="match status" value="1"/>
</dbReference>
<gene>
    <name evidence="1" type="ORF">PM3016_5879</name>
</gene>
<dbReference type="InterPro" id="IPR037479">
    <property type="entry name" value="Tauto_MSAD"/>
</dbReference>
<dbReference type="RefSeq" id="WP_014371856.1">
    <property type="nucleotide sequence ID" value="NC_016935.1"/>
</dbReference>
<protein>
    <submittedName>
        <fullName evidence="1">4-oxalocrotonate tautomerase YusQ</fullName>
    </submittedName>
</protein>
<dbReference type="SUPFAM" id="SSF55331">
    <property type="entry name" value="Tautomerase/MIF"/>
    <property type="match status" value="1"/>
</dbReference>
<organism evidence="1 2">
    <name type="scientific">Paenibacillus mucilaginosus 3016</name>
    <dbReference type="NCBI Taxonomy" id="1116391"/>
    <lineage>
        <taxon>Bacteria</taxon>
        <taxon>Bacillati</taxon>
        <taxon>Bacillota</taxon>
        <taxon>Bacilli</taxon>
        <taxon>Bacillales</taxon>
        <taxon>Paenibacillaceae</taxon>
        <taxon>Paenibacillus</taxon>
    </lineage>
</organism>
<proteinExistence type="predicted"/>
<dbReference type="STRING" id="1116391.PM3016_5879"/>
<dbReference type="Gene3D" id="3.30.429.10">
    <property type="entry name" value="Macrophage Migration Inhibitory Factor"/>
    <property type="match status" value="1"/>
</dbReference>
<dbReference type="Pfam" id="PF14552">
    <property type="entry name" value="Tautomerase_2"/>
    <property type="match status" value="1"/>
</dbReference>
<evidence type="ECO:0000313" key="2">
    <source>
        <dbReference type="Proteomes" id="UP000007523"/>
    </source>
</evidence>